<protein>
    <submittedName>
        <fullName evidence="1">Uncharacterized protein</fullName>
    </submittedName>
</protein>
<reference evidence="1" key="1">
    <citation type="submission" date="2020-04" db="EMBL/GenBank/DDBJ databases">
        <authorList>
            <person name="Chiriac C."/>
            <person name="Salcher M."/>
            <person name="Ghai R."/>
            <person name="Kavagutti S V."/>
        </authorList>
    </citation>
    <scope>NUCLEOTIDE SEQUENCE</scope>
</reference>
<proteinExistence type="predicted"/>
<evidence type="ECO:0000313" key="1">
    <source>
        <dbReference type="EMBL" id="CAB4120903.1"/>
    </source>
</evidence>
<organism evidence="1">
    <name type="scientific">uncultured Caudovirales phage</name>
    <dbReference type="NCBI Taxonomy" id="2100421"/>
    <lineage>
        <taxon>Viruses</taxon>
        <taxon>Duplodnaviria</taxon>
        <taxon>Heunggongvirae</taxon>
        <taxon>Uroviricota</taxon>
        <taxon>Caudoviricetes</taxon>
        <taxon>Peduoviridae</taxon>
        <taxon>Maltschvirus</taxon>
        <taxon>Maltschvirus maltsch</taxon>
    </lineage>
</organism>
<dbReference type="EMBL" id="LR796139">
    <property type="protein sequence ID" value="CAB4120903.1"/>
    <property type="molecule type" value="Genomic_DNA"/>
</dbReference>
<gene>
    <name evidence="1" type="ORF">UFOVP1_26</name>
</gene>
<sequence>MAEFDPNKLRSTWISYDAPEFDIKGFPVIDKITKKVRKKRQVGQIDKFITELAARGVEMTLDIERTTPSEVILKIRTRTQKKDIDTITKLLFQMFGY</sequence>
<name>A0A6J5KHN7_9CAUD</name>
<accession>A0A6J5KHN7</accession>